<dbReference type="RefSeq" id="WP_025422632.1">
    <property type="nucleotide sequence ID" value="NZ_CP006569.1"/>
</dbReference>
<evidence type="ECO:0000256" key="3">
    <source>
        <dbReference type="ARBA" id="ARBA00022969"/>
    </source>
</evidence>
<dbReference type="Gene3D" id="1.20.190.10">
    <property type="entry name" value="Pesticidal crystal protein, N-terminal domain"/>
    <property type="match status" value="1"/>
</dbReference>
<evidence type="ECO:0000259" key="5">
    <source>
        <dbReference type="Pfam" id="PF03945"/>
    </source>
</evidence>
<evidence type="ECO:0000256" key="1">
    <source>
        <dbReference type="ARBA" id="ARBA00007819"/>
    </source>
</evidence>
<dbReference type="SUPFAM" id="SSF56849">
    <property type="entry name" value="delta-Endotoxin (insectocide), N-terminal domain"/>
    <property type="match status" value="1"/>
</dbReference>
<reference evidence="6 7" key="1">
    <citation type="journal article" date="2014" name="Genome Biol. Evol.">
        <title>Genome degeneration and adaptation in a nascent stage of symbiosis.</title>
        <authorList>
            <person name="Oakeson K.F."/>
            <person name="Gil R."/>
            <person name="Clayton A.L."/>
            <person name="Dunn D.M."/>
            <person name="von Niederhausern A.C."/>
            <person name="Hamil C."/>
            <person name="Aoyagi A."/>
            <person name="Duval B."/>
            <person name="Baca A."/>
            <person name="Silva F.J."/>
            <person name="Vallier A."/>
            <person name="Jackson D.G."/>
            <person name="Latorre A."/>
            <person name="Weiss R.B."/>
            <person name="Heddi A."/>
            <person name="Moya A."/>
            <person name="Dale C."/>
        </authorList>
    </citation>
    <scope>NUCLEOTIDE SEQUENCE [LARGE SCALE GENOMIC DNA]</scope>
    <source>
        <strain evidence="6 7">HS1</strain>
    </source>
</reference>
<dbReference type="Pfam" id="PF03945">
    <property type="entry name" value="Endotoxin_N"/>
    <property type="match status" value="1"/>
</dbReference>
<name>W0HZ61_9GAMM</name>
<dbReference type="Proteomes" id="UP000019028">
    <property type="component" value="Chromosome"/>
</dbReference>
<organism evidence="6 7">
    <name type="scientific">Sodalis praecaptivus</name>
    <dbReference type="NCBI Taxonomy" id="1239307"/>
    <lineage>
        <taxon>Bacteria</taxon>
        <taxon>Pseudomonadati</taxon>
        <taxon>Pseudomonadota</taxon>
        <taxon>Gammaproteobacteria</taxon>
        <taxon>Enterobacterales</taxon>
        <taxon>Bruguierivoracaceae</taxon>
        <taxon>Sodalis</taxon>
    </lineage>
</organism>
<dbReference type="AlphaFoldDB" id="W0HZ61"/>
<dbReference type="HOGENOM" id="CLU_660469_0_0_6"/>
<keyword evidence="3" id="KW-0749">Sporulation</keyword>
<sequence>MNSESNTALDVTNVVSPMMTRGKSKVPLPQWEWDNACDIKYWMIKLAGFIPEVGAILSTMLEVCWPSKKENVWQQILHEVENMIETSKLTIIQGVLRGFINEMEGKVTHVQFMLETHPGSREAHDAYMSLARYLIGMEEHFCSFDDRTNLQIMPMYTASLMLQVMYWSIGVHKSQEMGLTAREVEEMQDIIDRLVDRSSAYCHALYDTEYDEIINTSDAYDITNDLLSVRGHCLMHGIEVLEIVEQIKARGSKENIILKTLSYSEVFDRVTPKTKLQALTEDDNMVAPLKPAWLGNNYAQIRSLVGYIVRIGGAPRVGGLGITFTDGNTYQLGTITREYRNLELNGSVITLIETWGSGAIDEALFTLSDGRTFSFGQRYSYNYRRFEAPGHYITGLYLASDEPSLRGQAAGIMASYHLRNDPATPSTPVSSVPRPLKSLPRRVAVSVSAHGEGRTRD</sequence>
<proteinExistence type="inferred from homology"/>
<dbReference type="GO" id="GO:0090729">
    <property type="term" value="F:toxin activity"/>
    <property type="evidence" value="ECO:0007669"/>
    <property type="project" value="UniProtKB-KW"/>
</dbReference>
<keyword evidence="4" id="KW-0843">Virulence</keyword>
<protein>
    <submittedName>
        <fullName evidence="6">JHE-like toxin</fullName>
    </submittedName>
</protein>
<dbReference type="EMBL" id="CP006569">
    <property type="protein sequence ID" value="AHF77485.1"/>
    <property type="molecule type" value="Genomic_DNA"/>
</dbReference>
<evidence type="ECO:0000256" key="2">
    <source>
        <dbReference type="ARBA" id="ARBA00022656"/>
    </source>
</evidence>
<dbReference type="InterPro" id="IPR005639">
    <property type="entry name" value="Pest_crys_dom_I"/>
</dbReference>
<dbReference type="KEGG" id="sod:Sant_2443"/>
<comment type="similarity">
    <text evidence="1">Belongs to the delta endotoxin family.</text>
</comment>
<evidence type="ECO:0000256" key="4">
    <source>
        <dbReference type="ARBA" id="ARBA00023026"/>
    </source>
</evidence>
<gene>
    <name evidence="6" type="primary">pirB</name>
    <name evidence="6" type="ORF">Sant_2443</name>
</gene>
<evidence type="ECO:0000313" key="6">
    <source>
        <dbReference type="EMBL" id="AHF77485.1"/>
    </source>
</evidence>
<feature type="domain" description="Pesticidal crystal protein" evidence="5">
    <location>
        <begin position="48"/>
        <end position="234"/>
    </location>
</feature>
<dbReference type="OrthoDB" id="6429287at2"/>
<keyword evidence="2" id="KW-0800">Toxin</keyword>
<dbReference type="InterPro" id="IPR036716">
    <property type="entry name" value="Pest_crys_N_sf"/>
</dbReference>
<accession>W0HZ61</accession>
<keyword evidence="7" id="KW-1185">Reference proteome</keyword>
<evidence type="ECO:0000313" key="7">
    <source>
        <dbReference type="Proteomes" id="UP000019028"/>
    </source>
</evidence>
<dbReference type="GO" id="GO:0030435">
    <property type="term" value="P:sporulation resulting in formation of a cellular spore"/>
    <property type="evidence" value="ECO:0007669"/>
    <property type="project" value="UniProtKB-KW"/>
</dbReference>
<dbReference type="GO" id="GO:0001907">
    <property type="term" value="P:symbiont-mediated killing of host cell"/>
    <property type="evidence" value="ECO:0007669"/>
    <property type="project" value="InterPro"/>
</dbReference>
<dbReference type="PATRIC" id="fig|1239307.3.peg.2723"/>